<keyword evidence="2" id="KW-0732">Signal</keyword>
<accession>A0ABX0PYJ3</accession>
<evidence type="ECO:0000256" key="1">
    <source>
        <dbReference type="SAM" id="MobiDB-lite"/>
    </source>
</evidence>
<sequence length="119" mass="12100">MRPSIVVTALVLAVAAAPGAAAQVVPSRPATTERVTEPPPLPAPSSSIPRHPAAAHVHPASDAGATERGLAPVRPGKPGVTNRVQDANDQSRDPQGHLLDPHGRPVGQKPSPPAPATTR</sequence>
<dbReference type="RefSeq" id="WP_167122235.1">
    <property type="nucleotide sequence ID" value="NZ_JAAQQR010000001.1"/>
</dbReference>
<dbReference type="Proteomes" id="UP001429601">
    <property type="component" value="Unassembled WGS sequence"/>
</dbReference>
<dbReference type="EMBL" id="JAAQQR010000001">
    <property type="protein sequence ID" value="NID03460.1"/>
    <property type="molecule type" value="Genomic_DNA"/>
</dbReference>
<keyword evidence="4" id="KW-1185">Reference proteome</keyword>
<feature type="compositionally biased region" description="Pro residues" evidence="1">
    <location>
        <begin position="110"/>
        <end position="119"/>
    </location>
</feature>
<name>A0ABX0PYJ3_9GAMM</name>
<evidence type="ECO:0000313" key="4">
    <source>
        <dbReference type="Proteomes" id="UP001429601"/>
    </source>
</evidence>
<evidence type="ECO:0000256" key="2">
    <source>
        <dbReference type="SAM" id="SignalP"/>
    </source>
</evidence>
<feature type="compositionally biased region" description="Low complexity" evidence="1">
    <location>
        <begin position="44"/>
        <end position="64"/>
    </location>
</feature>
<proteinExistence type="predicted"/>
<reference evidence="3 4" key="1">
    <citation type="journal article" date="2011" name="Curr. Microbiol.">
        <title>Luteibacter jiangsuensis sp. nov.: a methamidophos-degrading bacterium isolated from a methamidophos-manufacturing factory.</title>
        <authorList>
            <person name="Wang L."/>
            <person name="Wang G.L."/>
            <person name="Li S.P."/>
            <person name="Jiang J.D."/>
        </authorList>
    </citation>
    <scope>NUCLEOTIDE SEQUENCE [LARGE SCALE GENOMIC DNA]</scope>
    <source>
        <strain evidence="3 4">CGMCC 1.10133</strain>
    </source>
</reference>
<feature type="chain" id="PRO_5046757082" evidence="2">
    <location>
        <begin position="23"/>
        <end position="119"/>
    </location>
</feature>
<feature type="region of interest" description="Disordered" evidence="1">
    <location>
        <begin position="17"/>
        <end position="119"/>
    </location>
</feature>
<comment type="caution">
    <text evidence="3">The sequence shown here is derived from an EMBL/GenBank/DDBJ whole genome shotgun (WGS) entry which is preliminary data.</text>
</comment>
<feature type="compositionally biased region" description="Basic and acidic residues" evidence="1">
    <location>
        <begin position="89"/>
        <end position="103"/>
    </location>
</feature>
<evidence type="ECO:0000313" key="3">
    <source>
        <dbReference type="EMBL" id="NID03460.1"/>
    </source>
</evidence>
<organism evidence="3 4">
    <name type="scientific">Luteibacter jiangsuensis</name>
    <dbReference type="NCBI Taxonomy" id="637577"/>
    <lineage>
        <taxon>Bacteria</taxon>
        <taxon>Pseudomonadati</taxon>
        <taxon>Pseudomonadota</taxon>
        <taxon>Gammaproteobacteria</taxon>
        <taxon>Lysobacterales</taxon>
        <taxon>Rhodanobacteraceae</taxon>
        <taxon>Luteibacter</taxon>
    </lineage>
</organism>
<feature type="signal peptide" evidence="2">
    <location>
        <begin position="1"/>
        <end position="22"/>
    </location>
</feature>
<protein>
    <submittedName>
        <fullName evidence="3">Uncharacterized protein</fullName>
    </submittedName>
</protein>
<gene>
    <name evidence="3" type="ORF">HBF26_01070</name>
</gene>